<name>A0A1Y3GH74_9EURY</name>
<gene>
    <name evidence="2" type="ORF">AMET1_0376</name>
</gene>
<dbReference type="EMBL" id="MRZU01000003">
    <property type="protein sequence ID" value="OUJ18726.1"/>
    <property type="molecule type" value="Genomic_DNA"/>
</dbReference>
<evidence type="ECO:0000256" key="1">
    <source>
        <dbReference type="SAM" id="MobiDB-lite"/>
    </source>
</evidence>
<evidence type="ECO:0000313" key="3">
    <source>
        <dbReference type="Proteomes" id="UP000195137"/>
    </source>
</evidence>
<feature type="compositionally biased region" description="Acidic residues" evidence="1">
    <location>
        <begin position="204"/>
        <end position="215"/>
    </location>
</feature>
<dbReference type="RefSeq" id="WP_201721238.1">
    <property type="nucleotide sequence ID" value="NZ_MRZU01000003.1"/>
</dbReference>
<feature type="compositionally biased region" description="Acidic residues" evidence="1">
    <location>
        <begin position="271"/>
        <end position="281"/>
    </location>
</feature>
<dbReference type="AlphaFoldDB" id="A0A1Y3GH74"/>
<accession>A0A1Y3GH74</accession>
<feature type="region of interest" description="Disordered" evidence="1">
    <location>
        <begin position="177"/>
        <end position="281"/>
    </location>
</feature>
<evidence type="ECO:0000313" key="2">
    <source>
        <dbReference type="EMBL" id="OUJ18726.1"/>
    </source>
</evidence>
<dbReference type="Proteomes" id="UP000195137">
    <property type="component" value="Unassembled WGS sequence"/>
</dbReference>
<proteinExistence type="predicted"/>
<feature type="compositionally biased region" description="Acidic residues" evidence="1">
    <location>
        <begin position="235"/>
        <end position="249"/>
    </location>
</feature>
<reference evidence="2 3" key="1">
    <citation type="submission" date="2016-12" db="EMBL/GenBank/DDBJ databases">
        <title>Discovery of methanogenic haloarchaea.</title>
        <authorList>
            <person name="Sorokin D.Y."/>
            <person name="Makarova K.S."/>
            <person name="Abbas B."/>
            <person name="Ferrer M."/>
            <person name="Golyshin P.N."/>
        </authorList>
    </citation>
    <scope>NUCLEOTIDE SEQUENCE [LARGE SCALE GENOMIC DNA]</scope>
    <source>
        <strain evidence="2">AMET1</strain>
    </source>
</reference>
<organism evidence="2 3">
    <name type="scientific">Methanonatronarchaeum thermophilum</name>
    <dbReference type="NCBI Taxonomy" id="1927129"/>
    <lineage>
        <taxon>Archaea</taxon>
        <taxon>Methanobacteriati</taxon>
        <taxon>Methanobacteriota</taxon>
        <taxon>Methanonatronarchaeia</taxon>
        <taxon>Methanonatronarchaeales</taxon>
        <taxon>Methanonatronarchaeaceae</taxon>
        <taxon>Methanonatronarchaeum</taxon>
    </lineage>
</organism>
<dbReference type="OrthoDB" id="56523at2157"/>
<comment type="caution">
    <text evidence="2">The sequence shown here is derived from an EMBL/GenBank/DDBJ whole genome shotgun (WGS) entry which is preliminary data.</text>
</comment>
<keyword evidence="3" id="KW-1185">Reference proteome</keyword>
<feature type="compositionally biased region" description="Basic and acidic residues" evidence="1">
    <location>
        <begin position="255"/>
        <end position="270"/>
    </location>
</feature>
<sequence length="281" mass="32138">MREVAKRVFAKEYADSNLVVRDGNTEYAPSYVITPTGAKCNRLYVSGVITEIEKMGDDESYRARISDPTGQFLVFAGEYQPEAARFLAEAETPSFVTIYGKTNVYRPDEETVITSIRPESINYCKEIDRDRWIVKTAKQTLKRLQNIDQKTKQHYNTNTEKYQKMTQKALEITIGIEQPKKETAQPQQETKPQKTEPHTSGEAIDLEEPDKEPEDFFNQPKKTEEPSGDLAGSNEIEDELEESEDDFLEEIISGGKKDDKKKDDDKKDESGDIEEWDLSVD</sequence>
<protein>
    <submittedName>
        <fullName evidence="2">RPA family protein a subunit of RPA complex</fullName>
    </submittedName>
</protein>